<dbReference type="PANTHER" id="PTHR43479">
    <property type="entry name" value="ACREF/ENVCD OPERON REPRESSOR-RELATED"/>
    <property type="match status" value="1"/>
</dbReference>
<dbReference type="GO" id="GO:0003677">
    <property type="term" value="F:DNA binding"/>
    <property type="evidence" value="ECO:0007669"/>
    <property type="project" value="UniProtKB-UniRule"/>
</dbReference>
<feature type="DNA-binding region" description="H-T-H motif" evidence="2">
    <location>
        <begin position="44"/>
        <end position="63"/>
    </location>
</feature>
<comment type="caution">
    <text evidence="4">The sequence shown here is derived from an EMBL/GenBank/DDBJ whole genome shotgun (WGS) entry which is preliminary data.</text>
</comment>
<dbReference type="PROSITE" id="PS01081">
    <property type="entry name" value="HTH_TETR_1"/>
    <property type="match status" value="1"/>
</dbReference>
<dbReference type="PRINTS" id="PR00455">
    <property type="entry name" value="HTHTETR"/>
</dbReference>
<keyword evidence="5" id="KW-1185">Reference proteome</keyword>
<dbReference type="Pfam" id="PF00440">
    <property type="entry name" value="TetR_N"/>
    <property type="match status" value="1"/>
</dbReference>
<dbReference type="InterPro" id="IPR001647">
    <property type="entry name" value="HTH_TetR"/>
</dbReference>
<evidence type="ECO:0000259" key="3">
    <source>
        <dbReference type="PROSITE" id="PS50977"/>
    </source>
</evidence>
<keyword evidence="1 2" id="KW-0238">DNA-binding</keyword>
<sequence>MPPTPLRDLFQNNLQDDQELPAKQKQVLQAALDLFAVQGFDNTTTKQIATLANVSEGTVYKRFKTKEQLLTAVLKPIITDVTPQMASEFKRVITNHPFESISDLIITIGKDRLQFVWDNQKELRILLGEILKQTQPVKEFTQLITTTIVPAVYHQFDQLKERNKLINWDNERIFQYIISVLLGYGARIVIFSSPIELEQTLTETAEFFERGLAPNK</sequence>
<dbReference type="Proteomes" id="UP000051256">
    <property type="component" value="Unassembled WGS sequence"/>
</dbReference>
<dbReference type="Gene3D" id="1.10.357.10">
    <property type="entry name" value="Tetracycline Repressor, domain 2"/>
    <property type="match status" value="1"/>
</dbReference>
<dbReference type="STRING" id="1423802.FC56_GL001327"/>
<evidence type="ECO:0000256" key="2">
    <source>
        <dbReference type="PROSITE-ProRule" id="PRU00335"/>
    </source>
</evidence>
<feature type="domain" description="HTH tetR-type" evidence="3">
    <location>
        <begin position="21"/>
        <end position="81"/>
    </location>
</feature>
<dbReference type="PROSITE" id="PS50977">
    <property type="entry name" value="HTH_TETR_2"/>
    <property type="match status" value="1"/>
</dbReference>
<name>A0A0R2CSL6_9LACO</name>
<evidence type="ECO:0000313" key="4">
    <source>
        <dbReference type="EMBL" id="KRM94373.1"/>
    </source>
</evidence>
<organism evidence="4 5">
    <name type="scientific">Lentilactobacillus senioris DSM 24302 = JCM 17472</name>
    <dbReference type="NCBI Taxonomy" id="1423802"/>
    <lineage>
        <taxon>Bacteria</taxon>
        <taxon>Bacillati</taxon>
        <taxon>Bacillota</taxon>
        <taxon>Bacilli</taxon>
        <taxon>Lactobacillales</taxon>
        <taxon>Lactobacillaceae</taxon>
        <taxon>Lentilactobacillus</taxon>
    </lineage>
</organism>
<dbReference type="EMBL" id="AYZR01000004">
    <property type="protein sequence ID" value="KRM94373.1"/>
    <property type="molecule type" value="Genomic_DNA"/>
</dbReference>
<proteinExistence type="predicted"/>
<dbReference type="PANTHER" id="PTHR43479:SF11">
    <property type="entry name" value="ACREF_ENVCD OPERON REPRESSOR-RELATED"/>
    <property type="match status" value="1"/>
</dbReference>
<dbReference type="RefSeq" id="WP_056977561.1">
    <property type="nucleotide sequence ID" value="NZ_AYZR01000004.1"/>
</dbReference>
<reference evidence="4 5" key="1">
    <citation type="journal article" date="2015" name="Genome Announc.">
        <title>Expanding the biotechnology potential of lactobacilli through comparative genomics of 213 strains and associated genera.</title>
        <authorList>
            <person name="Sun Z."/>
            <person name="Harris H.M."/>
            <person name="McCann A."/>
            <person name="Guo C."/>
            <person name="Argimon S."/>
            <person name="Zhang W."/>
            <person name="Yang X."/>
            <person name="Jeffery I.B."/>
            <person name="Cooney J.C."/>
            <person name="Kagawa T.F."/>
            <person name="Liu W."/>
            <person name="Song Y."/>
            <person name="Salvetti E."/>
            <person name="Wrobel A."/>
            <person name="Rasinkangas P."/>
            <person name="Parkhill J."/>
            <person name="Rea M.C."/>
            <person name="O'Sullivan O."/>
            <person name="Ritari J."/>
            <person name="Douillard F.P."/>
            <person name="Paul Ross R."/>
            <person name="Yang R."/>
            <person name="Briner A.E."/>
            <person name="Felis G.E."/>
            <person name="de Vos W.M."/>
            <person name="Barrangou R."/>
            <person name="Klaenhammer T.R."/>
            <person name="Caufield P.W."/>
            <person name="Cui Y."/>
            <person name="Zhang H."/>
            <person name="O'Toole P.W."/>
        </authorList>
    </citation>
    <scope>NUCLEOTIDE SEQUENCE [LARGE SCALE GENOMIC DNA]</scope>
    <source>
        <strain evidence="4 5">DSM 24302</strain>
    </source>
</reference>
<dbReference type="InterPro" id="IPR050624">
    <property type="entry name" value="HTH-type_Tx_Regulator"/>
</dbReference>
<protein>
    <submittedName>
        <fullName evidence="4">TetR family transcriptional regulator</fullName>
    </submittedName>
</protein>
<evidence type="ECO:0000256" key="1">
    <source>
        <dbReference type="ARBA" id="ARBA00023125"/>
    </source>
</evidence>
<gene>
    <name evidence="4" type="ORF">FC56_GL001327</name>
</gene>
<evidence type="ECO:0000313" key="5">
    <source>
        <dbReference type="Proteomes" id="UP000051256"/>
    </source>
</evidence>
<dbReference type="InterPro" id="IPR009057">
    <property type="entry name" value="Homeodomain-like_sf"/>
</dbReference>
<dbReference type="AlphaFoldDB" id="A0A0R2CSL6"/>
<dbReference type="SUPFAM" id="SSF46689">
    <property type="entry name" value="Homeodomain-like"/>
    <property type="match status" value="1"/>
</dbReference>
<dbReference type="InterPro" id="IPR023772">
    <property type="entry name" value="DNA-bd_HTH_TetR-type_CS"/>
</dbReference>
<accession>A0A0R2CSL6</accession>
<dbReference type="PATRIC" id="fig|1423802.4.peg.1346"/>